<evidence type="ECO:0000313" key="10">
    <source>
        <dbReference type="EMBL" id="RVU16577.1"/>
    </source>
</evidence>
<evidence type="ECO:0000256" key="1">
    <source>
        <dbReference type="ARBA" id="ARBA00004651"/>
    </source>
</evidence>
<feature type="transmembrane region" description="Helical" evidence="8">
    <location>
        <begin position="456"/>
        <end position="477"/>
    </location>
</feature>
<evidence type="ECO:0000256" key="7">
    <source>
        <dbReference type="ARBA" id="ARBA00044273"/>
    </source>
</evidence>
<evidence type="ECO:0000259" key="9">
    <source>
        <dbReference type="PROSITE" id="PS50850"/>
    </source>
</evidence>
<feature type="transmembrane region" description="Helical" evidence="8">
    <location>
        <begin position="77"/>
        <end position="96"/>
    </location>
</feature>
<accession>A0A3S2YQH4</accession>
<evidence type="ECO:0000256" key="5">
    <source>
        <dbReference type="ARBA" id="ARBA00022989"/>
    </source>
</evidence>
<dbReference type="EMBL" id="SACP01000015">
    <property type="protein sequence ID" value="RVU16577.1"/>
    <property type="molecule type" value="Genomic_DNA"/>
</dbReference>
<dbReference type="CDD" id="cd17502">
    <property type="entry name" value="MFS_Azr1_MDR_like"/>
    <property type="match status" value="1"/>
</dbReference>
<dbReference type="FunFam" id="1.20.1720.10:FF:000004">
    <property type="entry name" value="EmrB/QacA family drug resistance transporter"/>
    <property type="match status" value="1"/>
</dbReference>
<feature type="domain" description="Major facilitator superfamily (MFS) profile" evidence="9">
    <location>
        <begin position="12"/>
        <end position="478"/>
    </location>
</feature>
<dbReference type="Proteomes" id="UP000286997">
    <property type="component" value="Unassembled WGS sequence"/>
</dbReference>
<keyword evidence="11" id="KW-1185">Reference proteome</keyword>
<dbReference type="PANTHER" id="PTHR23501">
    <property type="entry name" value="MAJOR FACILITATOR SUPERFAMILY"/>
    <property type="match status" value="1"/>
</dbReference>
<dbReference type="InterPro" id="IPR036259">
    <property type="entry name" value="MFS_trans_sf"/>
</dbReference>
<keyword evidence="4 8" id="KW-0812">Transmembrane</keyword>
<protein>
    <recommendedName>
        <fullName evidence="7">MFS-type drug efflux transporter P55</fullName>
    </recommendedName>
</protein>
<keyword evidence="2" id="KW-0813">Transport</keyword>
<gene>
    <name evidence="10" type="ORF">EOE48_15970</name>
</gene>
<evidence type="ECO:0000313" key="11">
    <source>
        <dbReference type="Proteomes" id="UP000286997"/>
    </source>
</evidence>
<feature type="transmembrane region" description="Helical" evidence="8">
    <location>
        <begin position="102"/>
        <end position="126"/>
    </location>
</feature>
<sequence>MTATRTTRRPFVIAAVMASMFMVAIEATIVSTAMPQIVGDLGGLSLYSWVFSAFLLTQTAATVVFGKLSDVYGRRRVLLAGIGLFLAGSLLCGFARTMPEMIAFRLFQGIGAGAIQPVALTIVGDLYTARERGRIQGFLASVWAVSAVIGPMAGGFIIQHASWAWIFWINLPIGVVAVTFFVLFLHEGVARERRSIDVPGAALFTAAVAAMMVGLTEIGEGRWGAASAAAAVFAASAALLVWQERRAPEPILAFGLWGRRPIAAANASGLLAGMALIGLTTFLPMYVQGVLRQSPIVAGMALTVMVLGWPIGATLAARSIGRFSLRRIMIAGSLLLPTGAAVLLTLGHGSHPAVAGAGSLVMGFGMGLLSTAALVLIQEIVPWSQRGSATASNVFARNLGSTLGATVFGAVLNHGLAGRGAPASSEDLQRVLAPGALPPDLAGVQALLDGALHQTFWAVFVIALLAVVAAVLTPHVALGRAAEAPAE</sequence>
<keyword evidence="3" id="KW-1003">Cell membrane</keyword>
<feature type="transmembrane region" description="Helical" evidence="8">
    <location>
        <begin position="46"/>
        <end position="65"/>
    </location>
</feature>
<dbReference type="InterPro" id="IPR020846">
    <property type="entry name" value="MFS_dom"/>
</dbReference>
<feature type="transmembrane region" description="Helical" evidence="8">
    <location>
        <begin position="198"/>
        <end position="216"/>
    </location>
</feature>
<evidence type="ECO:0000256" key="3">
    <source>
        <dbReference type="ARBA" id="ARBA00022475"/>
    </source>
</evidence>
<feature type="transmembrane region" description="Helical" evidence="8">
    <location>
        <begin position="165"/>
        <end position="186"/>
    </location>
</feature>
<dbReference type="SUPFAM" id="SSF103473">
    <property type="entry name" value="MFS general substrate transporter"/>
    <property type="match status" value="1"/>
</dbReference>
<dbReference type="GO" id="GO:0022857">
    <property type="term" value="F:transmembrane transporter activity"/>
    <property type="evidence" value="ECO:0007669"/>
    <property type="project" value="InterPro"/>
</dbReference>
<feature type="transmembrane region" description="Helical" evidence="8">
    <location>
        <begin position="353"/>
        <end position="377"/>
    </location>
</feature>
<feature type="transmembrane region" description="Helical" evidence="8">
    <location>
        <begin position="138"/>
        <end position="159"/>
    </location>
</feature>
<dbReference type="AlphaFoldDB" id="A0A3S2YQH4"/>
<feature type="transmembrane region" description="Helical" evidence="8">
    <location>
        <begin position="222"/>
        <end position="242"/>
    </location>
</feature>
<proteinExistence type="predicted"/>
<organism evidence="10 11">
    <name type="scientific">Methylobacterium oryzihabitans</name>
    <dbReference type="NCBI Taxonomy" id="2499852"/>
    <lineage>
        <taxon>Bacteria</taxon>
        <taxon>Pseudomonadati</taxon>
        <taxon>Pseudomonadota</taxon>
        <taxon>Alphaproteobacteria</taxon>
        <taxon>Hyphomicrobiales</taxon>
        <taxon>Methylobacteriaceae</taxon>
        <taxon>Methylobacterium</taxon>
    </lineage>
</organism>
<evidence type="ECO:0000256" key="6">
    <source>
        <dbReference type="ARBA" id="ARBA00023136"/>
    </source>
</evidence>
<dbReference type="RefSeq" id="WP_127730868.1">
    <property type="nucleotide sequence ID" value="NZ_SACP01000015.1"/>
</dbReference>
<comment type="caution">
    <text evidence="10">The sequence shown here is derived from an EMBL/GenBank/DDBJ whole genome shotgun (WGS) entry which is preliminary data.</text>
</comment>
<evidence type="ECO:0000256" key="4">
    <source>
        <dbReference type="ARBA" id="ARBA00022692"/>
    </source>
</evidence>
<feature type="transmembrane region" description="Helical" evidence="8">
    <location>
        <begin position="296"/>
        <end position="316"/>
    </location>
</feature>
<comment type="subcellular location">
    <subcellularLocation>
        <location evidence="1">Cell membrane</location>
        <topology evidence="1">Multi-pass membrane protein</topology>
    </subcellularLocation>
</comment>
<dbReference type="InterPro" id="IPR005829">
    <property type="entry name" value="Sugar_transporter_CS"/>
</dbReference>
<dbReference type="Gene3D" id="1.20.1720.10">
    <property type="entry name" value="Multidrug resistance protein D"/>
    <property type="match status" value="1"/>
</dbReference>
<reference evidence="10 11" key="1">
    <citation type="submission" date="2019-01" db="EMBL/GenBank/DDBJ databases">
        <authorList>
            <person name="Chen W.-M."/>
        </authorList>
    </citation>
    <scope>NUCLEOTIDE SEQUENCE [LARGE SCALE GENOMIC DNA]</scope>
    <source>
        <strain evidence="10 11">TER-1</strain>
    </source>
</reference>
<feature type="transmembrane region" description="Helical" evidence="8">
    <location>
        <begin position="12"/>
        <end position="34"/>
    </location>
</feature>
<keyword evidence="6 8" id="KW-0472">Membrane</keyword>
<evidence type="ECO:0000256" key="2">
    <source>
        <dbReference type="ARBA" id="ARBA00022448"/>
    </source>
</evidence>
<evidence type="ECO:0000256" key="8">
    <source>
        <dbReference type="SAM" id="Phobius"/>
    </source>
</evidence>
<dbReference type="InterPro" id="IPR011701">
    <property type="entry name" value="MFS"/>
</dbReference>
<name>A0A3S2YQH4_9HYPH</name>
<feature type="transmembrane region" description="Helical" evidence="8">
    <location>
        <begin position="328"/>
        <end position="347"/>
    </location>
</feature>
<dbReference type="Gene3D" id="1.20.1250.20">
    <property type="entry name" value="MFS general substrate transporter like domains"/>
    <property type="match status" value="1"/>
</dbReference>
<dbReference type="Pfam" id="PF07690">
    <property type="entry name" value="MFS_1"/>
    <property type="match status" value="1"/>
</dbReference>
<feature type="transmembrane region" description="Helical" evidence="8">
    <location>
        <begin position="263"/>
        <end position="284"/>
    </location>
</feature>
<keyword evidence="5 8" id="KW-1133">Transmembrane helix</keyword>
<dbReference type="OrthoDB" id="9812221at2"/>
<dbReference type="PROSITE" id="PS00217">
    <property type="entry name" value="SUGAR_TRANSPORT_2"/>
    <property type="match status" value="1"/>
</dbReference>
<dbReference type="PROSITE" id="PS50850">
    <property type="entry name" value="MFS"/>
    <property type="match status" value="1"/>
</dbReference>
<dbReference type="PANTHER" id="PTHR23501:SF191">
    <property type="entry name" value="VACUOLAR BASIC AMINO ACID TRANSPORTER 4"/>
    <property type="match status" value="1"/>
</dbReference>
<dbReference type="GO" id="GO:0005886">
    <property type="term" value="C:plasma membrane"/>
    <property type="evidence" value="ECO:0007669"/>
    <property type="project" value="UniProtKB-SubCell"/>
</dbReference>